<comment type="caution">
    <text evidence="2">The sequence shown here is derived from an EMBL/GenBank/DDBJ whole genome shotgun (WGS) entry which is preliminary data.</text>
</comment>
<proteinExistence type="predicted"/>
<organism evidence="2 3">
    <name type="scientific">Owenia fusiformis</name>
    <name type="common">Polychaete worm</name>
    <dbReference type="NCBI Taxonomy" id="6347"/>
    <lineage>
        <taxon>Eukaryota</taxon>
        <taxon>Metazoa</taxon>
        <taxon>Spiralia</taxon>
        <taxon>Lophotrochozoa</taxon>
        <taxon>Annelida</taxon>
        <taxon>Polychaeta</taxon>
        <taxon>Sedentaria</taxon>
        <taxon>Canalipalpata</taxon>
        <taxon>Sabellida</taxon>
        <taxon>Oweniida</taxon>
        <taxon>Oweniidae</taxon>
        <taxon>Owenia</taxon>
    </lineage>
</organism>
<evidence type="ECO:0000313" key="3">
    <source>
        <dbReference type="Proteomes" id="UP000749559"/>
    </source>
</evidence>
<protein>
    <submittedName>
        <fullName evidence="2">Uncharacterized protein</fullName>
    </submittedName>
</protein>
<feature type="compositionally biased region" description="Basic residues" evidence="1">
    <location>
        <begin position="89"/>
        <end position="106"/>
    </location>
</feature>
<accession>A0A8S4Q845</accession>
<keyword evidence="3" id="KW-1185">Reference proteome</keyword>
<evidence type="ECO:0000313" key="2">
    <source>
        <dbReference type="EMBL" id="CAH1802981.1"/>
    </source>
</evidence>
<evidence type="ECO:0000256" key="1">
    <source>
        <dbReference type="SAM" id="MobiDB-lite"/>
    </source>
</evidence>
<gene>
    <name evidence="2" type="ORF">OFUS_LOCUS26616</name>
</gene>
<reference evidence="2" key="1">
    <citation type="submission" date="2022-03" db="EMBL/GenBank/DDBJ databases">
        <authorList>
            <person name="Martin C."/>
        </authorList>
    </citation>
    <scope>NUCLEOTIDE SEQUENCE</scope>
</reference>
<feature type="region of interest" description="Disordered" evidence="1">
    <location>
        <begin position="64"/>
        <end position="106"/>
    </location>
</feature>
<dbReference type="AlphaFoldDB" id="A0A8S4Q845"/>
<dbReference type="Proteomes" id="UP000749559">
    <property type="component" value="Unassembled WGS sequence"/>
</dbReference>
<dbReference type="EMBL" id="CAIIXF020000205">
    <property type="protein sequence ID" value="CAH1802981.1"/>
    <property type="molecule type" value="Genomic_DNA"/>
</dbReference>
<sequence>MKLVPIDTSRDKWLAFMQGKTNQVGRGRRFIVLPEASSQYGGKNITVVSPSQATVERAMSDADNFYSNDDANSGRRGNKRSCNRTWKSSVKKTVKKTQRKKNKLRQ</sequence>
<name>A0A8S4Q845_OWEFU</name>